<gene>
    <name evidence="2" type="ORF">SAMN02745784_00244</name>
</gene>
<reference evidence="3" key="1">
    <citation type="submission" date="2016-11" db="EMBL/GenBank/DDBJ databases">
        <authorList>
            <person name="Varghese N."/>
            <person name="Submissions S."/>
        </authorList>
    </citation>
    <scope>NUCLEOTIDE SEQUENCE [LARGE SCALE GENOMIC DNA]</scope>
    <source>
        <strain evidence="3">DSM 18095</strain>
    </source>
</reference>
<name>A0A1M4SCC0_9FIRM</name>
<keyword evidence="1" id="KW-0472">Membrane</keyword>
<dbReference type="STRING" id="1123404.SAMN02745784_00244"/>
<keyword evidence="1" id="KW-0812">Transmembrane</keyword>
<dbReference type="EMBL" id="FQTY01000001">
    <property type="protein sequence ID" value="SHE29866.1"/>
    <property type="molecule type" value="Genomic_DNA"/>
</dbReference>
<dbReference type="GeneID" id="90994936"/>
<dbReference type="RefSeq" id="WP_072971993.1">
    <property type="nucleotide sequence ID" value="NZ_FQTY01000001.1"/>
</dbReference>
<sequence>MWNIKGTYLQNKGFTLIEIILSLTICSLIILPLFSILKFSMDACTIGDEKDELMLNGRYAIEYIKEEVKSADKIILSDKIEGLKKKFPTNIGFVIMIIDDDNGYNLYKYSTYYMKNNKIIRLACNLKNNKYPSYIKFDGYNELCGFVDNIGDTTVDIENSIIGLHLKFKHNHEKLELKSDIYIRCPID</sequence>
<dbReference type="NCBIfam" id="TIGR02532">
    <property type="entry name" value="IV_pilin_GFxxxE"/>
    <property type="match status" value="1"/>
</dbReference>
<dbReference type="InterPro" id="IPR012902">
    <property type="entry name" value="N_methyl_site"/>
</dbReference>
<evidence type="ECO:0000313" key="3">
    <source>
        <dbReference type="Proteomes" id="UP000184114"/>
    </source>
</evidence>
<accession>A0A1M4SCC0</accession>
<evidence type="ECO:0000313" key="2">
    <source>
        <dbReference type="EMBL" id="SHE29866.1"/>
    </source>
</evidence>
<proteinExistence type="predicted"/>
<dbReference type="AlphaFoldDB" id="A0A1M4SCC0"/>
<dbReference type="Pfam" id="PF07963">
    <property type="entry name" value="N_methyl"/>
    <property type="match status" value="1"/>
</dbReference>
<dbReference type="Proteomes" id="UP000184114">
    <property type="component" value="Unassembled WGS sequence"/>
</dbReference>
<evidence type="ECO:0000256" key="1">
    <source>
        <dbReference type="SAM" id="Phobius"/>
    </source>
</evidence>
<keyword evidence="1" id="KW-1133">Transmembrane helix</keyword>
<keyword evidence="3" id="KW-1185">Reference proteome</keyword>
<protein>
    <submittedName>
        <fullName evidence="2">Prepilin-type N-terminal cleavage/methylation domain-containing protein</fullName>
    </submittedName>
</protein>
<organism evidence="2 3">
    <name type="scientific">Tissierella praeacuta DSM 18095</name>
    <dbReference type="NCBI Taxonomy" id="1123404"/>
    <lineage>
        <taxon>Bacteria</taxon>
        <taxon>Bacillati</taxon>
        <taxon>Bacillota</taxon>
        <taxon>Tissierellia</taxon>
        <taxon>Tissierellales</taxon>
        <taxon>Tissierellaceae</taxon>
        <taxon>Tissierella</taxon>
    </lineage>
</organism>
<feature type="transmembrane region" description="Helical" evidence="1">
    <location>
        <begin position="16"/>
        <end position="37"/>
    </location>
</feature>